<dbReference type="GO" id="GO:0005783">
    <property type="term" value="C:endoplasmic reticulum"/>
    <property type="evidence" value="ECO:0007669"/>
    <property type="project" value="TreeGrafter"/>
</dbReference>
<dbReference type="Proteomes" id="UP000799437">
    <property type="component" value="Unassembled WGS sequence"/>
</dbReference>
<dbReference type="SMART" id="SM00724">
    <property type="entry name" value="TLC"/>
    <property type="match status" value="1"/>
</dbReference>
<feature type="transmembrane region" description="Helical" evidence="6">
    <location>
        <begin position="275"/>
        <end position="296"/>
    </location>
</feature>
<dbReference type="InterPro" id="IPR006634">
    <property type="entry name" value="TLC-dom"/>
</dbReference>
<proteinExistence type="predicted"/>
<gene>
    <name evidence="8" type="ORF">EJ05DRAFT_475757</name>
</gene>
<evidence type="ECO:0000313" key="9">
    <source>
        <dbReference type="Proteomes" id="UP000799437"/>
    </source>
</evidence>
<dbReference type="AlphaFoldDB" id="A0A6A6W8B0"/>
<feature type="transmembrane region" description="Helical" evidence="6">
    <location>
        <begin position="118"/>
        <end position="137"/>
    </location>
</feature>
<feature type="transmembrane region" description="Helical" evidence="6">
    <location>
        <begin position="175"/>
        <end position="196"/>
    </location>
</feature>
<evidence type="ECO:0000313" key="8">
    <source>
        <dbReference type="EMBL" id="KAF2758449.1"/>
    </source>
</evidence>
<organism evidence="8 9">
    <name type="scientific">Pseudovirgaria hyperparasitica</name>
    <dbReference type="NCBI Taxonomy" id="470096"/>
    <lineage>
        <taxon>Eukaryota</taxon>
        <taxon>Fungi</taxon>
        <taxon>Dikarya</taxon>
        <taxon>Ascomycota</taxon>
        <taxon>Pezizomycotina</taxon>
        <taxon>Dothideomycetes</taxon>
        <taxon>Dothideomycetes incertae sedis</taxon>
        <taxon>Acrospermales</taxon>
        <taxon>Acrospermaceae</taxon>
        <taxon>Pseudovirgaria</taxon>
    </lineage>
</organism>
<dbReference type="OrthoDB" id="10266980at2759"/>
<keyword evidence="3 6" id="KW-1133">Transmembrane helix</keyword>
<evidence type="ECO:0000256" key="4">
    <source>
        <dbReference type="ARBA" id="ARBA00023136"/>
    </source>
</evidence>
<evidence type="ECO:0000256" key="2">
    <source>
        <dbReference type="ARBA" id="ARBA00022692"/>
    </source>
</evidence>
<evidence type="ECO:0000256" key="5">
    <source>
        <dbReference type="PROSITE-ProRule" id="PRU00205"/>
    </source>
</evidence>
<sequence>MRDPFPFSCPPFLARAIKPFADYYGLQTLHLHIHEILFVAVAYQLIGAVVSPWLSARLFPRTYPFFNRRTRINWDVHVVSFVQSCLINVLALWVLWSEKNEARGEMGVRSGEAWKERIWGYTGAEGMIQAFATGYFVWDLWVSVRYLKVFGLGMLAHAVSALGVYALGFRPFVNFYAPIFILYELSSPFLNIHWFCDKLSLTGSTLQLCNGVILIVTFFSCRLIWGSYQTLLVFADIYRGLTHTATMHPREPLGSSLGALDRLRFVAPKDQATPVWLAGAYLAANITLNTLNFVWFGKMIATIRTRFEPPFGTKAVGKRRDRSVSEPVVVQGIDVDTDEEGVSSTTEVARGLDERGHASVEVEKVEVRKRAVGGGDGEE</sequence>
<dbReference type="PROSITE" id="PS50922">
    <property type="entry name" value="TLC"/>
    <property type="match status" value="1"/>
</dbReference>
<keyword evidence="4 5" id="KW-0472">Membrane</keyword>
<evidence type="ECO:0000256" key="6">
    <source>
        <dbReference type="SAM" id="Phobius"/>
    </source>
</evidence>
<dbReference type="EMBL" id="ML996571">
    <property type="protein sequence ID" value="KAF2758449.1"/>
    <property type="molecule type" value="Genomic_DNA"/>
</dbReference>
<feature type="domain" description="TLC" evidence="7">
    <location>
        <begin position="69"/>
        <end position="308"/>
    </location>
</feature>
<feature type="transmembrane region" description="Helical" evidence="6">
    <location>
        <begin position="76"/>
        <end position="96"/>
    </location>
</feature>
<dbReference type="RefSeq" id="XP_033600900.1">
    <property type="nucleotide sequence ID" value="XM_033743883.1"/>
</dbReference>
<dbReference type="PANTHER" id="PTHR13439">
    <property type="entry name" value="CT120 PROTEIN"/>
    <property type="match status" value="1"/>
</dbReference>
<feature type="transmembrane region" description="Helical" evidence="6">
    <location>
        <begin position="149"/>
        <end position="169"/>
    </location>
</feature>
<comment type="subcellular location">
    <subcellularLocation>
        <location evidence="1">Membrane</location>
        <topology evidence="1">Multi-pass membrane protein</topology>
    </subcellularLocation>
</comment>
<name>A0A6A6W8B0_9PEZI</name>
<keyword evidence="2 5" id="KW-0812">Transmembrane</keyword>
<protein>
    <submittedName>
        <fullName evidence="8">DUF887-domain-containing protein</fullName>
    </submittedName>
</protein>
<evidence type="ECO:0000259" key="7">
    <source>
        <dbReference type="PROSITE" id="PS50922"/>
    </source>
</evidence>
<evidence type="ECO:0000256" key="1">
    <source>
        <dbReference type="ARBA" id="ARBA00004141"/>
    </source>
</evidence>
<evidence type="ECO:0000256" key="3">
    <source>
        <dbReference type="ARBA" id="ARBA00022989"/>
    </source>
</evidence>
<dbReference type="PANTHER" id="PTHR13439:SF0">
    <property type="entry name" value="TOPOISOMERASE I DAMAGE AFFECTED PROTEIN 4"/>
    <property type="match status" value="1"/>
</dbReference>
<dbReference type="GeneID" id="54484937"/>
<dbReference type="InterPro" id="IPR050846">
    <property type="entry name" value="TLCD"/>
</dbReference>
<dbReference type="Pfam" id="PF03798">
    <property type="entry name" value="TRAM_LAG1_CLN8"/>
    <property type="match status" value="1"/>
</dbReference>
<feature type="transmembrane region" description="Helical" evidence="6">
    <location>
        <begin position="208"/>
        <end position="225"/>
    </location>
</feature>
<dbReference type="GO" id="GO:0016020">
    <property type="term" value="C:membrane"/>
    <property type="evidence" value="ECO:0007669"/>
    <property type="project" value="UniProtKB-SubCell"/>
</dbReference>
<dbReference type="GO" id="GO:0055088">
    <property type="term" value="P:lipid homeostasis"/>
    <property type="evidence" value="ECO:0007669"/>
    <property type="project" value="TreeGrafter"/>
</dbReference>
<feature type="transmembrane region" description="Helical" evidence="6">
    <location>
        <begin position="36"/>
        <end position="55"/>
    </location>
</feature>
<keyword evidence="9" id="KW-1185">Reference proteome</keyword>
<reference evidence="8" key="1">
    <citation type="journal article" date="2020" name="Stud. Mycol.">
        <title>101 Dothideomycetes genomes: a test case for predicting lifestyles and emergence of pathogens.</title>
        <authorList>
            <person name="Haridas S."/>
            <person name="Albert R."/>
            <person name="Binder M."/>
            <person name="Bloem J."/>
            <person name="Labutti K."/>
            <person name="Salamov A."/>
            <person name="Andreopoulos B."/>
            <person name="Baker S."/>
            <person name="Barry K."/>
            <person name="Bills G."/>
            <person name="Bluhm B."/>
            <person name="Cannon C."/>
            <person name="Castanera R."/>
            <person name="Culley D."/>
            <person name="Daum C."/>
            <person name="Ezra D."/>
            <person name="Gonzalez J."/>
            <person name="Henrissat B."/>
            <person name="Kuo A."/>
            <person name="Liang C."/>
            <person name="Lipzen A."/>
            <person name="Lutzoni F."/>
            <person name="Magnuson J."/>
            <person name="Mondo S."/>
            <person name="Nolan M."/>
            <person name="Ohm R."/>
            <person name="Pangilinan J."/>
            <person name="Park H.-J."/>
            <person name="Ramirez L."/>
            <person name="Alfaro M."/>
            <person name="Sun H."/>
            <person name="Tritt A."/>
            <person name="Yoshinaga Y."/>
            <person name="Zwiers L.-H."/>
            <person name="Turgeon B."/>
            <person name="Goodwin S."/>
            <person name="Spatafora J."/>
            <person name="Crous P."/>
            <person name="Grigoriev I."/>
        </authorList>
    </citation>
    <scope>NUCLEOTIDE SEQUENCE</scope>
    <source>
        <strain evidence="8">CBS 121739</strain>
    </source>
</reference>
<accession>A0A6A6W8B0</accession>